<accession>A0A7C2JY83</accession>
<dbReference type="InterPro" id="IPR011990">
    <property type="entry name" value="TPR-like_helical_dom_sf"/>
</dbReference>
<proteinExistence type="predicted"/>
<sequence length="554" mass="61192">MRTGLTRRWSPLMAIGVMAGVFGLTFGSVGCRKPVTTPTANNKAASAPVTAQVTEIEDQLKSALYQLQPENLNIDARLDDAVSVLNNWWAAVEEAGLKPVGLTPPAIPERRVSEAVRTDLQRDRFDLWDGRAIRAAYLAKAIADQVTEGASSDLERIVRVFDWTCRNIALESEDVSHRPITLYELLVIGRGSPADRAWVMGAVLKQLRWDLVILHVPGAKFADPEAAWLAGVPQGGEIYLFDLRLGLPVPGASEPGAKDAAPPATLSQVLAQPELLQALAARTDQPFEPGVEQLQTAGVAVYSEPTSWSPRMWNVEQLLPGESLCVLYEAPDSLGEAPGVFQRVAQLQKHWSPEQVQLWSYPTEKEAGYREMDERGRRWIEERIAPFLMPAVIQYDREQRPVGLTQSMQQLRIRTDQLSGKRVSAIAQYMTIRQLSVSSPPEPSYGPLYQQAADDAFYWSSVCKYESGDLETAAKSLSDYLKRYRRNGRSVASARSLLADCLAAQGKYDDAVQTVRVQESDDPYRARHAVLMRRWTALAGTAATQPAAQASPQP</sequence>
<keyword evidence="1" id="KW-0472">Membrane</keyword>
<dbReference type="AlphaFoldDB" id="A0A7C2JY83"/>
<dbReference type="EMBL" id="DSOK01000253">
    <property type="protein sequence ID" value="HEN15564.1"/>
    <property type="molecule type" value="Genomic_DNA"/>
</dbReference>
<keyword evidence="1" id="KW-0812">Transmembrane</keyword>
<dbReference type="PROSITE" id="PS51257">
    <property type="entry name" value="PROKAR_LIPOPROTEIN"/>
    <property type="match status" value="1"/>
</dbReference>
<dbReference type="SUPFAM" id="SSF48452">
    <property type="entry name" value="TPR-like"/>
    <property type="match status" value="1"/>
</dbReference>
<evidence type="ECO:0008006" key="3">
    <source>
        <dbReference type="Google" id="ProtNLM"/>
    </source>
</evidence>
<gene>
    <name evidence="2" type="ORF">ENQ76_08865</name>
</gene>
<comment type="caution">
    <text evidence="2">The sequence shown here is derived from an EMBL/GenBank/DDBJ whole genome shotgun (WGS) entry which is preliminary data.</text>
</comment>
<reference evidence="2" key="1">
    <citation type="journal article" date="2020" name="mSystems">
        <title>Genome- and Community-Level Interaction Insights into Carbon Utilization and Element Cycling Functions of Hydrothermarchaeota in Hydrothermal Sediment.</title>
        <authorList>
            <person name="Zhou Z."/>
            <person name="Liu Y."/>
            <person name="Xu W."/>
            <person name="Pan J."/>
            <person name="Luo Z.H."/>
            <person name="Li M."/>
        </authorList>
    </citation>
    <scope>NUCLEOTIDE SEQUENCE [LARGE SCALE GENOMIC DNA]</scope>
    <source>
        <strain evidence="2">SpSt-339</strain>
    </source>
</reference>
<protein>
    <recommendedName>
        <fullName evidence="3">Tetratricopeptide repeat protein</fullName>
    </recommendedName>
</protein>
<dbReference type="SUPFAM" id="SSF54001">
    <property type="entry name" value="Cysteine proteinases"/>
    <property type="match status" value="1"/>
</dbReference>
<keyword evidence="1" id="KW-1133">Transmembrane helix</keyword>
<evidence type="ECO:0000313" key="2">
    <source>
        <dbReference type="EMBL" id="HEN15564.1"/>
    </source>
</evidence>
<organism evidence="2">
    <name type="scientific">Schlesneria paludicola</name>
    <dbReference type="NCBI Taxonomy" id="360056"/>
    <lineage>
        <taxon>Bacteria</taxon>
        <taxon>Pseudomonadati</taxon>
        <taxon>Planctomycetota</taxon>
        <taxon>Planctomycetia</taxon>
        <taxon>Planctomycetales</taxon>
        <taxon>Planctomycetaceae</taxon>
        <taxon>Schlesneria</taxon>
    </lineage>
</organism>
<feature type="transmembrane region" description="Helical" evidence="1">
    <location>
        <begin position="12"/>
        <end position="30"/>
    </location>
</feature>
<dbReference type="Gene3D" id="1.25.40.10">
    <property type="entry name" value="Tetratricopeptide repeat domain"/>
    <property type="match status" value="1"/>
</dbReference>
<evidence type="ECO:0000256" key="1">
    <source>
        <dbReference type="SAM" id="Phobius"/>
    </source>
</evidence>
<name>A0A7C2JY83_9PLAN</name>
<dbReference type="InterPro" id="IPR038765">
    <property type="entry name" value="Papain-like_cys_pep_sf"/>
</dbReference>